<dbReference type="InterPro" id="IPR016181">
    <property type="entry name" value="Acyl_CoA_acyltransferase"/>
</dbReference>
<feature type="domain" description="N-acetyltransferase" evidence="1">
    <location>
        <begin position="7"/>
        <end position="154"/>
    </location>
</feature>
<evidence type="ECO:0000259" key="1">
    <source>
        <dbReference type="PROSITE" id="PS51186"/>
    </source>
</evidence>
<dbReference type="AlphaFoldDB" id="A0A6M4GRN5"/>
<dbReference type="KEGG" id="uru:DSM104443_01051"/>
<dbReference type="PROSITE" id="PS51186">
    <property type="entry name" value="GNAT"/>
    <property type="match status" value="1"/>
</dbReference>
<name>A0A6M4GRN5_9PROT</name>
<dbReference type="Gene3D" id="3.40.630.30">
    <property type="match status" value="1"/>
</dbReference>
<dbReference type="InterPro" id="IPR000182">
    <property type="entry name" value="GNAT_dom"/>
</dbReference>
<sequence>MHAWRIVRFNDLTARDVHDIYQARIEVFVLEQNCPFQDVDGADPACWHLFTRKELGSDPNSFPIIAYCRIVPPGIKFAEPSIGRVLTTEAARGTGLGRVLMGEAVARTKALWPKEAIRIGAQARLEKFYNDFGFEKASDMYMEDGIPHIEMVRP</sequence>
<reference evidence="2 3" key="1">
    <citation type="submission" date="2020-04" db="EMBL/GenBank/DDBJ databases">
        <title>Usitatibacter rugosus gen. nov., sp. nov. and Usitatibacter palustris sp. nov., novel members of Usitatibacteraceae fam. nov. within the order Nitrosomonadales isolated from soil.</title>
        <authorList>
            <person name="Huber K.J."/>
            <person name="Neumann-Schaal M."/>
            <person name="Geppert A."/>
            <person name="Luckner M."/>
            <person name="Wanner G."/>
            <person name="Overmann J."/>
        </authorList>
    </citation>
    <scope>NUCLEOTIDE SEQUENCE [LARGE SCALE GENOMIC DNA]</scope>
    <source>
        <strain evidence="2 3">0125_3</strain>
    </source>
</reference>
<dbReference type="Proteomes" id="UP000501534">
    <property type="component" value="Chromosome"/>
</dbReference>
<evidence type="ECO:0000313" key="2">
    <source>
        <dbReference type="EMBL" id="QJR10000.1"/>
    </source>
</evidence>
<organism evidence="2 3">
    <name type="scientific">Usitatibacter rugosus</name>
    <dbReference type="NCBI Taxonomy" id="2732067"/>
    <lineage>
        <taxon>Bacteria</taxon>
        <taxon>Pseudomonadati</taxon>
        <taxon>Pseudomonadota</taxon>
        <taxon>Betaproteobacteria</taxon>
        <taxon>Nitrosomonadales</taxon>
        <taxon>Usitatibacteraceae</taxon>
        <taxon>Usitatibacter</taxon>
    </lineage>
</organism>
<dbReference type="Pfam" id="PF13673">
    <property type="entry name" value="Acetyltransf_10"/>
    <property type="match status" value="1"/>
</dbReference>
<proteinExistence type="predicted"/>
<dbReference type="GO" id="GO:0016747">
    <property type="term" value="F:acyltransferase activity, transferring groups other than amino-acyl groups"/>
    <property type="evidence" value="ECO:0007669"/>
    <property type="project" value="InterPro"/>
</dbReference>
<gene>
    <name evidence="2" type="primary">elaA</name>
    <name evidence="2" type="ORF">DSM104443_01051</name>
</gene>
<dbReference type="EMBL" id="CP053069">
    <property type="protein sequence ID" value="QJR10000.1"/>
    <property type="molecule type" value="Genomic_DNA"/>
</dbReference>
<accession>A0A6M4GRN5</accession>
<evidence type="ECO:0000313" key="3">
    <source>
        <dbReference type="Proteomes" id="UP000501534"/>
    </source>
</evidence>
<keyword evidence="3" id="KW-1185">Reference proteome</keyword>
<protein>
    <submittedName>
        <fullName evidence="2">Protein ElaA</fullName>
    </submittedName>
</protein>
<dbReference type="SUPFAM" id="SSF55729">
    <property type="entry name" value="Acyl-CoA N-acyltransferases (Nat)"/>
    <property type="match status" value="1"/>
</dbReference>
<dbReference type="RefSeq" id="WP_171090176.1">
    <property type="nucleotide sequence ID" value="NZ_CP053069.1"/>
</dbReference>
<dbReference type="CDD" id="cd04301">
    <property type="entry name" value="NAT_SF"/>
    <property type="match status" value="1"/>
</dbReference>